<dbReference type="PANTHER" id="PTHR47991">
    <property type="entry name" value="OXOGLUTARATE/IRON-DEPENDENT DIOXYGENASE"/>
    <property type="match status" value="1"/>
</dbReference>
<evidence type="ECO:0000313" key="8">
    <source>
        <dbReference type="EMBL" id="MED6114887.1"/>
    </source>
</evidence>
<keyword evidence="5 8" id="KW-0560">Oxidoreductase</keyword>
<dbReference type="EC" id="1.14.17.4" evidence="8"/>
<keyword evidence="6" id="KW-0175">Coiled coil</keyword>
<evidence type="ECO:0000259" key="7">
    <source>
        <dbReference type="PROSITE" id="PS51471"/>
    </source>
</evidence>
<dbReference type="InterPro" id="IPR050295">
    <property type="entry name" value="Plant_2OG-oxidoreductases"/>
</dbReference>
<feature type="domain" description="Fe2OG dioxygenase" evidence="7">
    <location>
        <begin position="155"/>
        <end position="256"/>
    </location>
</feature>
<feature type="coiled-coil region" evidence="6">
    <location>
        <begin position="114"/>
        <end position="141"/>
    </location>
</feature>
<sequence length="317" mass="35825">MKMSVPVIDFSTLNGANRSETMALLHEACQKWGFFMIENHDIDTSVIEKLKKLVNEHYEQNLKDGFYKSALAKKMEKQEKTYDQDWETTFFIWHRPNSNIKEIPNISDELCKTMDEYIAQLLQLAEKLSELMSENLGLEKTFIKKSFSGSNGIGPVMGTKIAKYPQCPNPELVKGLREHTDAGGIILLLQDDQVPGLEFYKDGKWVDIPPSKNNAIFVNTGDQIEVLSNGLYKSITHRVIPDKDGSRLSIASFYNPIGDAIIAPAPKLLYPSHYSYGDYLNIYGKTKFGEKGPRFEAIKNMVNGNGHTNNGLTINEY</sequence>
<dbReference type="Pfam" id="PF03171">
    <property type="entry name" value="2OG-FeII_Oxy"/>
    <property type="match status" value="1"/>
</dbReference>
<evidence type="ECO:0000256" key="4">
    <source>
        <dbReference type="ARBA" id="ARBA00023004"/>
    </source>
</evidence>
<dbReference type="EMBL" id="JASCZI010001394">
    <property type="protein sequence ID" value="MED6114887.1"/>
    <property type="molecule type" value="Genomic_DNA"/>
</dbReference>
<organism evidence="8 9">
    <name type="scientific">Stylosanthes scabra</name>
    <dbReference type="NCBI Taxonomy" id="79078"/>
    <lineage>
        <taxon>Eukaryota</taxon>
        <taxon>Viridiplantae</taxon>
        <taxon>Streptophyta</taxon>
        <taxon>Embryophyta</taxon>
        <taxon>Tracheophyta</taxon>
        <taxon>Spermatophyta</taxon>
        <taxon>Magnoliopsida</taxon>
        <taxon>eudicotyledons</taxon>
        <taxon>Gunneridae</taxon>
        <taxon>Pentapetalae</taxon>
        <taxon>rosids</taxon>
        <taxon>fabids</taxon>
        <taxon>Fabales</taxon>
        <taxon>Fabaceae</taxon>
        <taxon>Papilionoideae</taxon>
        <taxon>50 kb inversion clade</taxon>
        <taxon>dalbergioids sensu lato</taxon>
        <taxon>Dalbergieae</taxon>
        <taxon>Pterocarpus clade</taxon>
        <taxon>Stylosanthes</taxon>
    </lineage>
</organism>
<dbReference type="InterPro" id="IPR026992">
    <property type="entry name" value="DIOX_N"/>
</dbReference>
<keyword evidence="4 5" id="KW-0408">Iron</keyword>
<dbReference type="PROSITE" id="PS51471">
    <property type="entry name" value="FE2OG_OXY"/>
    <property type="match status" value="1"/>
</dbReference>
<dbReference type="SUPFAM" id="SSF51197">
    <property type="entry name" value="Clavaminate synthase-like"/>
    <property type="match status" value="1"/>
</dbReference>
<proteinExistence type="inferred from homology"/>
<reference evidence="8 9" key="1">
    <citation type="journal article" date="2023" name="Plants (Basel)">
        <title>Bridging the Gap: Combining Genomics and Transcriptomics Approaches to Understand Stylosanthes scabra, an Orphan Legume from the Brazilian Caatinga.</title>
        <authorList>
            <person name="Ferreira-Neto J.R.C."/>
            <person name="da Silva M.D."/>
            <person name="Binneck E."/>
            <person name="de Melo N.F."/>
            <person name="da Silva R.H."/>
            <person name="de Melo A.L.T.M."/>
            <person name="Pandolfi V."/>
            <person name="Bustamante F.O."/>
            <person name="Brasileiro-Vidal A.C."/>
            <person name="Benko-Iseppon A.M."/>
        </authorList>
    </citation>
    <scope>NUCLEOTIDE SEQUENCE [LARGE SCALE GENOMIC DNA]</scope>
    <source>
        <tissue evidence="8">Leaves</tissue>
    </source>
</reference>
<evidence type="ECO:0000256" key="1">
    <source>
        <dbReference type="ARBA" id="ARBA00008056"/>
    </source>
</evidence>
<dbReference type="InterPro" id="IPR027443">
    <property type="entry name" value="IPNS-like_sf"/>
</dbReference>
<comment type="caution">
    <text evidence="8">The sequence shown here is derived from an EMBL/GenBank/DDBJ whole genome shotgun (WGS) entry which is preliminary data.</text>
</comment>
<comment type="similarity">
    <text evidence="1 5">Belongs to the iron/ascorbate-dependent oxidoreductase family.</text>
</comment>
<dbReference type="Gene3D" id="2.60.120.330">
    <property type="entry name" value="B-lactam Antibiotic, Isopenicillin N Synthase, Chain"/>
    <property type="match status" value="1"/>
</dbReference>
<dbReference type="InterPro" id="IPR005123">
    <property type="entry name" value="Oxoglu/Fe-dep_dioxygenase_dom"/>
</dbReference>
<evidence type="ECO:0000256" key="6">
    <source>
        <dbReference type="SAM" id="Coils"/>
    </source>
</evidence>
<protein>
    <submittedName>
        <fullName evidence="8">Aconitate hydratase mitochondrial</fullName>
        <ecNumber evidence="8">1.14.17.4</ecNumber>
    </submittedName>
</protein>
<keyword evidence="3" id="KW-0847">Vitamin C</keyword>
<dbReference type="InterPro" id="IPR044861">
    <property type="entry name" value="IPNS-like_FE2OG_OXY"/>
</dbReference>
<name>A0ABU6QS84_9FABA</name>
<gene>
    <name evidence="8" type="primary">ACO1_9</name>
    <name evidence="8" type="ORF">PIB30_084904</name>
</gene>
<evidence type="ECO:0000256" key="2">
    <source>
        <dbReference type="ARBA" id="ARBA00022723"/>
    </source>
</evidence>
<evidence type="ECO:0000256" key="5">
    <source>
        <dbReference type="RuleBase" id="RU003682"/>
    </source>
</evidence>
<evidence type="ECO:0000313" key="9">
    <source>
        <dbReference type="Proteomes" id="UP001341840"/>
    </source>
</evidence>
<keyword evidence="2 5" id="KW-0479">Metal-binding</keyword>
<accession>A0ABU6QS84</accession>
<dbReference type="Pfam" id="PF14226">
    <property type="entry name" value="DIOX_N"/>
    <property type="match status" value="1"/>
</dbReference>
<dbReference type="Proteomes" id="UP001341840">
    <property type="component" value="Unassembled WGS sequence"/>
</dbReference>
<dbReference type="GO" id="GO:0009815">
    <property type="term" value="F:1-aminocyclopropane-1-carboxylate oxidase activity"/>
    <property type="evidence" value="ECO:0007669"/>
    <property type="project" value="UniProtKB-EC"/>
</dbReference>
<evidence type="ECO:0000256" key="3">
    <source>
        <dbReference type="ARBA" id="ARBA00022896"/>
    </source>
</evidence>
<keyword evidence="9" id="KW-1185">Reference proteome</keyword>